<keyword evidence="1" id="KW-1133">Transmembrane helix</keyword>
<evidence type="ECO:0000313" key="2">
    <source>
        <dbReference type="EMBL" id="KAH3673310.1"/>
    </source>
</evidence>
<dbReference type="Proteomes" id="UP000769528">
    <property type="component" value="Unassembled WGS sequence"/>
</dbReference>
<reference evidence="2" key="2">
    <citation type="submission" date="2021-01" db="EMBL/GenBank/DDBJ databases">
        <authorList>
            <person name="Schikora-Tamarit M.A."/>
        </authorList>
    </citation>
    <scope>NUCLEOTIDE SEQUENCE</scope>
    <source>
        <strain evidence="2">CBS6341</strain>
    </source>
</reference>
<organism evidence="2 3">
    <name type="scientific">Wickerhamomyces mucosus</name>
    <dbReference type="NCBI Taxonomy" id="1378264"/>
    <lineage>
        <taxon>Eukaryota</taxon>
        <taxon>Fungi</taxon>
        <taxon>Dikarya</taxon>
        <taxon>Ascomycota</taxon>
        <taxon>Saccharomycotina</taxon>
        <taxon>Saccharomycetes</taxon>
        <taxon>Phaffomycetales</taxon>
        <taxon>Wickerhamomycetaceae</taxon>
        <taxon>Wickerhamomyces</taxon>
    </lineage>
</organism>
<keyword evidence="1" id="KW-0812">Transmembrane</keyword>
<gene>
    <name evidence="2" type="ORF">WICMUC_003770</name>
</gene>
<name>A0A9P8TCC8_9ASCO</name>
<evidence type="ECO:0000256" key="1">
    <source>
        <dbReference type="SAM" id="Phobius"/>
    </source>
</evidence>
<dbReference type="AlphaFoldDB" id="A0A9P8TCC8"/>
<reference evidence="2" key="1">
    <citation type="journal article" date="2021" name="Open Biol.">
        <title>Shared evolutionary footprints suggest mitochondrial oxidative damage underlies multiple complex I losses in fungi.</title>
        <authorList>
            <person name="Schikora-Tamarit M.A."/>
            <person name="Marcet-Houben M."/>
            <person name="Nosek J."/>
            <person name="Gabaldon T."/>
        </authorList>
    </citation>
    <scope>NUCLEOTIDE SEQUENCE</scope>
    <source>
        <strain evidence="2">CBS6341</strain>
    </source>
</reference>
<comment type="caution">
    <text evidence="2">The sequence shown here is derived from an EMBL/GenBank/DDBJ whole genome shotgun (WGS) entry which is preliminary data.</text>
</comment>
<protein>
    <submittedName>
        <fullName evidence="2">Uncharacterized protein</fullName>
    </submittedName>
</protein>
<evidence type="ECO:0000313" key="3">
    <source>
        <dbReference type="Proteomes" id="UP000769528"/>
    </source>
</evidence>
<accession>A0A9P8TCC8</accession>
<keyword evidence="1" id="KW-0472">Membrane</keyword>
<sequence>MMKTTPPTTPPTTGPTILDFLLFDESFDDALAELDGFSVDLDEVEELAVVVDVFPASEVSDDDVWDVEVVVDPVFVVLSVFVLELLVVPLVLLVLEVEVEVVDVEPEFEFDLELAVESFPVE</sequence>
<keyword evidence="3" id="KW-1185">Reference proteome</keyword>
<proteinExistence type="predicted"/>
<dbReference type="EMBL" id="JAEUBF010001028">
    <property type="protein sequence ID" value="KAH3673310.1"/>
    <property type="molecule type" value="Genomic_DNA"/>
</dbReference>
<feature type="transmembrane region" description="Helical" evidence="1">
    <location>
        <begin position="74"/>
        <end position="95"/>
    </location>
</feature>